<dbReference type="PROSITE" id="PS00678">
    <property type="entry name" value="WD_REPEATS_1"/>
    <property type="match status" value="3"/>
</dbReference>
<dbReference type="InterPro" id="IPR036322">
    <property type="entry name" value="WD40_repeat_dom_sf"/>
</dbReference>
<dbReference type="InterPro" id="IPR020472">
    <property type="entry name" value="WD40_PAC1"/>
</dbReference>
<feature type="repeat" description="WD" evidence="3">
    <location>
        <begin position="397"/>
        <end position="439"/>
    </location>
</feature>
<accession>A0A0D0CIX2</accession>
<feature type="repeat" description="WD" evidence="3">
    <location>
        <begin position="484"/>
        <end position="500"/>
    </location>
</feature>
<name>A0A0D0CIX2_9AGAR</name>
<dbReference type="Gene3D" id="2.130.10.10">
    <property type="entry name" value="YVTN repeat-like/Quinoprotein amine dehydrogenase"/>
    <property type="match status" value="2"/>
</dbReference>
<evidence type="ECO:0000313" key="5">
    <source>
        <dbReference type="EMBL" id="KIK58272.1"/>
    </source>
</evidence>
<dbReference type="PRINTS" id="PR00320">
    <property type="entry name" value="GPROTEINBRPT"/>
</dbReference>
<dbReference type="PROSITE" id="PS50294">
    <property type="entry name" value="WD_REPEATS_REGION"/>
    <property type="match status" value="5"/>
</dbReference>
<dbReference type="InterPro" id="IPR019775">
    <property type="entry name" value="WD40_repeat_CS"/>
</dbReference>
<evidence type="ECO:0000256" key="2">
    <source>
        <dbReference type="ARBA" id="ARBA00022737"/>
    </source>
</evidence>
<feature type="compositionally biased region" description="Polar residues" evidence="4">
    <location>
        <begin position="490"/>
        <end position="500"/>
    </location>
</feature>
<feature type="repeat" description="WD" evidence="3">
    <location>
        <begin position="441"/>
        <end position="482"/>
    </location>
</feature>
<organism evidence="5 6">
    <name type="scientific">Collybiopsis luxurians FD-317 M1</name>
    <dbReference type="NCBI Taxonomy" id="944289"/>
    <lineage>
        <taxon>Eukaryota</taxon>
        <taxon>Fungi</taxon>
        <taxon>Dikarya</taxon>
        <taxon>Basidiomycota</taxon>
        <taxon>Agaricomycotina</taxon>
        <taxon>Agaricomycetes</taxon>
        <taxon>Agaricomycetidae</taxon>
        <taxon>Agaricales</taxon>
        <taxon>Marasmiineae</taxon>
        <taxon>Omphalotaceae</taxon>
        <taxon>Collybiopsis</taxon>
        <taxon>Collybiopsis luxurians</taxon>
    </lineage>
</organism>
<dbReference type="InterPro" id="IPR015943">
    <property type="entry name" value="WD40/YVTN_repeat-like_dom_sf"/>
</dbReference>
<sequence>LVKLSGKLFIFAATIVKWIKSGENGFEEQRLNDVLNLQPEASQTKELEARELDSLYGVIVEKAIGSNAPKEKEKLLKVLHSVITVRSPVCCEVIAQLTDVTPQQAQAFIAALGSVLYVGKAEAIYIFHASFSDFLLRTKSTDLHCDPVIQHDFLGNSCLNIMNKMLKFNMLSLPSSFLKDKEVKNIESAVDNKIKQILVYACKSWGYHLEKCTLKNAKNNANLMEISLQKFLEEKIVYWVEVMSVLQKFQQTIRSVKSAVETFLLSPANGMTPHWYLSILPFWKRDIAAIEQGLKMGSIVKRQMEKPNLSVWYAGSEINSIAISDNGESVVSGGDDNMVRIWNAKTGASIGEPLQGHSDQVWSVAFSPDGKRIVSGSSDKTVRIWNAETGAPIGDPLQGHTHSVRSVAFSPDGKRIVSSSSDETTVRIWNAETGAPIGVPLQGHTRSVWSVAFSPDGQKIVSGSLDETVRIWNAETGAPIGYPLQGHTDPVSSVAFSPDG</sequence>
<dbReference type="OrthoDB" id="538223at2759"/>
<dbReference type="PANTHER" id="PTHR22847">
    <property type="entry name" value="WD40 REPEAT PROTEIN"/>
    <property type="match status" value="1"/>
</dbReference>
<gene>
    <name evidence="5" type="ORF">GYMLUDRAFT_140737</name>
</gene>
<keyword evidence="6" id="KW-1185">Reference proteome</keyword>
<dbReference type="EMBL" id="KN834786">
    <property type="protein sequence ID" value="KIK58272.1"/>
    <property type="molecule type" value="Genomic_DNA"/>
</dbReference>
<dbReference type="AlphaFoldDB" id="A0A0D0CIX2"/>
<evidence type="ECO:0008006" key="7">
    <source>
        <dbReference type="Google" id="ProtNLM"/>
    </source>
</evidence>
<evidence type="ECO:0000256" key="4">
    <source>
        <dbReference type="SAM" id="MobiDB-lite"/>
    </source>
</evidence>
<evidence type="ECO:0000256" key="1">
    <source>
        <dbReference type="ARBA" id="ARBA00022574"/>
    </source>
</evidence>
<dbReference type="HOGENOM" id="CLU_000288_6_0_1"/>
<evidence type="ECO:0000256" key="3">
    <source>
        <dbReference type="PROSITE-ProRule" id="PRU00221"/>
    </source>
</evidence>
<dbReference type="GO" id="GO:1990234">
    <property type="term" value="C:transferase complex"/>
    <property type="evidence" value="ECO:0007669"/>
    <property type="project" value="UniProtKB-ARBA"/>
</dbReference>
<feature type="non-terminal residue" evidence="5">
    <location>
        <position position="500"/>
    </location>
</feature>
<dbReference type="Proteomes" id="UP000053593">
    <property type="component" value="Unassembled WGS sequence"/>
</dbReference>
<dbReference type="CDD" id="cd00200">
    <property type="entry name" value="WD40"/>
    <property type="match status" value="1"/>
</dbReference>
<protein>
    <recommendedName>
        <fullName evidence="7">WD40 repeat-like protein</fullName>
    </recommendedName>
</protein>
<feature type="region of interest" description="Disordered" evidence="4">
    <location>
        <begin position="479"/>
        <end position="500"/>
    </location>
</feature>
<dbReference type="InterPro" id="IPR001680">
    <property type="entry name" value="WD40_rpt"/>
</dbReference>
<dbReference type="PANTHER" id="PTHR22847:SF637">
    <property type="entry name" value="WD REPEAT DOMAIN 5B"/>
    <property type="match status" value="1"/>
</dbReference>
<proteinExistence type="predicted"/>
<reference evidence="5 6" key="1">
    <citation type="submission" date="2014-04" db="EMBL/GenBank/DDBJ databases">
        <title>Evolutionary Origins and Diversification of the Mycorrhizal Mutualists.</title>
        <authorList>
            <consortium name="DOE Joint Genome Institute"/>
            <consortium name="Mycorrhizal Genomics Consortium"/>
            <person name="Kohler A."/>
            <person name="Kuo A."/>
            <person name="Nagy L.G."/>
            <person name="Floudas D."/>
            <person name="Copeland A."/>
            <person name="Barry K.W."/>
            <person name="Cichocki N."/>
            <person name="Veneault-Fourrey C."/>
            <person name="LaButti K."/>
            <person name="Lindquist E.A."/>
            <person name="Lipzen A."/>
            <person name="Lundell T."/>
            <person name="Morin E."/>
            <person name="Murat C."/>
            <person name="Riley R."/>
            <person name="Ohm R."/>
            <person name="Sun H."/>
            <person name="Tunlid A."/>
            <person name="Henrissat B."/>
            <person name="Grigoriev I.V."/>
            <person name="Hibbett D.S."/>
            <person name="Martin F."/>
        </authorList>
    </citation>
    <scope>NUCLEOTIDE SEQUENCE [LARGE SCALE GENOMIC DNA]</scope>
    <source>
        <strain evidence="5 6">FD-317 M1</strain>
    </source>
</reference>
<dbReference type="SUPFAM" id="SSF50978">
    <property type="entry name" value="WD40 repeat-like"/>
    <property type="match status" value="1"/>
</dbReference>
<dbReference type="Pfam" id="PF00400">
    <property type="entry name" value="WD40"/>
    <property type="match status" value="5"/>
</dbReference>
<feature type="repeat" description="WD" evidence="3">
    <location>
        <begin position="318"/>
        <end position="352"/>
    </location>
</feature>
<dbReference type="SMART" id="SM00320">
    <property type="entry name" value="WD40"/>
    <property type="match status" value="4"/>
</dbReference>
<keyword evidence="1 3" id="KW-0853">WD repeat</keyword>
<keyword evidence="2" id="KW-0677">Repeat</keyword>
<dbReference type="GO" id="GO:0005634">
    <property type="term" value="C:nucleus"/>
    <property type="evidence" value="ECO:0007669"/>
    <property type="project" value="TreeGrafter"/>
</dbReference>
<feature type="non-terminal residue" evidence="5">
    <location>
        <position position="1"/>
    </location>
</feature>
<feature type="repeat" description="WD" evidence="3">
    <location>
        <begin position="354"/>
        <end position="395"/>
    </location>
</feature>
<dbReference type="PROSITE" id="PS50082">
    <property type="entry name" value="WD_REPEATS_2"/>
    <property type="match status" value="5"/>
</dbReference>
<evidence type="ECO:0000313" key="6">
    <source>
        <dbReference type="Proteomes" id="UP000053593"/>
    </source>
</evidence>